<proteinExistence type="predicted"/>
<organism evidence="1 2">
    <name type="scientific">Halosegnis longus</name>
    <dbReference type="NCBI Taxonomy" id="2216012"/>
    <lineage>
        <taxon>Archaea</taxon>
        <taxon>Methanobacteriati</taxon>
        <taxon>Methanobacteriota</taxon>
        <taxon>Stenosarchaea group</taxon>
        <taxon>Halobacteria</taxon>
        <taxon>Halobacteriales</taxon>
        <taxon>Natronomonadaceae</taxon>
        <taxon>Halosegnis</taxon>
    </lineage>
</organism>
<dbReference type="Proteomes" id="UP000270581">
    <property type="component" value="Unassembled WGS sequence"/>
</dbReference>
<evidence type="ECO:0000313" key="2">
    <source>
        <dbReference type="Proteomes" id="UP000270581"/>
    </source>
</evidence>
<dbReference type="RefSeq" id="WP_123124724.1">
    <property type="nucleotide sequence ID" value="NZ_RJJC01000002.1"/>
</dbReference>
<keyword evidence="2" id="KW-1185">Reference proteome</keyword>
<dbReference type="AlphaFoldDB" id="A0AAJ4R5J2"/>
<reference evidence="1 2" key="1">
    <citation type="submission" date="2018-11" db="EMBL/GenBank/DDBJ databases">
        <title>Genome sequences of Natronomonas sp. CBA1133.</title>
        <authorList>
            <person name="Roh S.W."/>
            <person name="Cha I.-T."/>
        </authorList>
    </citation>
    <scope>NUCLEOTIDE SEQUENCE [LARGE SCALE GENOMIC DNA]</scope>
    <source>
        <strain evidence="1 2">CBA1133</strain>
    </source>
</reference>
<protein>
    <submittedName>
        <fullName evidence="1">Uncharacterized protein</fullName>
    </submittedName>
</protein>
<evidence type="ECO:0000313" key="1">
    <source>
        <dbReference type="EMBL" id="RNJ22617.1"/>
    </source>
</evidence>
<gene>
    <name evidence="1" type="ORF">Nmn1133_13340</name>
</gene>
<comment type="caution">
    <text evidence="1">The sequence shown here is derived from an EMBL/GenBank/DDBJ whole genome shotgun (WGS) entry which is preliminary data.</text>
</comment>
<accession>A0AAJ4R5J2</accession>
<dbReference type="EMBL" id="RJJC01000002">
    <property type="protein sequence ID" value="RNJ22617.1"/>
    <property type="molecule type" value="Genomic_DNA"/>
</dbReference>
<sequence length="259" mass="29387">MTQSPGGDQDDPLILHCFADYGTESEILSGFGEVVRVGIDPVDTNDSNPIKADAHVSADEKDWSFPIKEDVTFDLGVFHPVCSKWAATTSISGDPDDHENMIPSAREIADKYCDHYIIENVPRAPLRDPIVLNGRMFGLPIEYERGFETSFKVPQPPLERQLLTNEGTSETAETSSFFFSERSRDWWAAAKNYVPGSYPKSHLAKNTIPAPFIYYIVRAWLEVYEDEQGISDGRVDYSDYDKRMETKRRAEDNKQLDDF</sequence>
<name>A0AAJ4R5J2_9EURY</name>